<dbReference type="Gene3D" id="3.40.190.10">
    <property type="entry name" value="Periplasmic binding protein-like II"/>
    <property type="match status" value="2"/>
</dbReference>
<reference evidence="3 4" key="1">
    <citation type="submission" date="2017-01" db="EMBL/GenBank/DDBJ databases">
        <title>Genome analysis of Paenibacillus selenitrireducens ES3-24.</title>
        <authorList>
            <person name="Xu D."/>
            <person name="Yao R."/>
            <person name="Zheng S."/>
        </authorList>
    </citation>
    <scope>NUCLEOTIDE SEQUENCE [LARGE SCALE GENOMIC DNA]</scope>
    <source>
        <strain evidence="3 4">ES3-24</strain>
    </source>
</reference>
<dbReference type="RefSeq" id="WP_078501929.1">
    <property type="nucleotide sequence ID" value="NZ_MSZX01000012.1"/>
</dbReference>
<dbReference type="OrthoDB" id="54751at2"/>
<keyword evidence="2" id="KW-0732">Signal</keyword>
<sequence>MKKLNLVLTAALVLSLLAGCGSKTASNESSSGTTPDAAATNNSPMKLTWFDKNTGDAFTNPVALAITEKTGVTVEIQQPTGNPLEKLNLMLASNDLPDVLMLDRGSDIMNKYIASGAVIPLNDLIDQYGPNIQKMYGDTLKKTRNADGKNYYLPNWYGLEKYPVFGFLMRMDIMKELGVGDKVNNGEPFTAQEFEDLLMKFKEKYPTIDGKPSIPMTLNGEDIGSVQWTFKGMFGMKTYYEENGELKRDIRDPRYLEMMKFINSLYNKGLIDKEWATLKTKQYDQKIAAGNVFASVNAGWNLVNANTLLKADAPEGTNADERQLYQYKVLGPGIAADQTTYGPKSSLGWDGVSISKTNKDPVRTIKMLDFLASEEGQYLMMWGIEGKDWDMKDGKHVPRQEILDAFTKNWDEASKTSGVRKWTWMIKNGPGSDGTPYDLIGRYKTDATTDLAIKNLADTAYDTAPYDNLGPAGGTPEAIMDQKVSETINKYYLKMALAPSEQEVTNMYNQMMKEVEAAGLTKLEKVYNENYQACMELWK</sequence>
<dbReference type="PANTHER" id="PTHR43649:SF12">
    <property type="entry name" value="DIACETYLCHITOBIOSE BINDING PROTEIN DASA"/>
    <property type="match status" value="1"/>
</dbReference>
<protein>
    <submittedName>
        <fullName evidence="3">ABC transporter substrate-binding protein</fullName>
    </submittedName>
</protein>
<gene>
    <name evidence="3" type="ORF">BVG16_24945</name>
</gene>
<dbReference type="EMBL" id="MSZX01000012">
    <property type="protein sequence ID" value="OPA74010.1"/>
    <property type="molecule type" value="Genomic_DNA"/>
</dbReference>
<evidence type="ECO:0000256" key="2">
    <source>
        <dbReference type="SAM" id="SignalP"/>
    </source>
</evidence>
<dbReference type="PANTHER" id="PTHR43649">
    <property type="entry name" value="ARABINOSE-BINDING PROTEIN-RELATED"/>
    <property type="match status" value="1"/>
</dbReference>
<organism evidence="3 4">
    <name type="scientific">Paenibacillus selenitireducens</name>
    <dbReference type="NCBI Taxonomy" id="1324314"/>
    <lineage>
        <taxon>Bacteria</taxon>
        <taxon>Bacillati</taxon>
        <taxon>Bacillota</taxon>
        <taxon>Bacilli</taxon>
        <taxon>Bacillales</taxon>
        <taxon>Paenibacillaceae</taxon>
        <taxon>Paenibacillus</taxon>
    </lineage>
</organism>
<keyword evidence="4" id="KW-1185">Reference proteome</keyword>
<feature type="region of interest" description="Disordered" evidence="1">
    <location>
        <begin position="24"/>
        <end position="43"/>
    </location>
</feature>
<feature type="signal peptide" evidence="2">
    <location>
        <begin position="1"/>
        <end position="25"/>
    </location>
</feature>
<dbReference type="AlphaFoldDB" id="A0A1T2X2B5"/>
<evidence type="ECO:0000313" key="3">
    <source>
        <dbReference type="EMBL" id="OPA74010.1"/>
    </source>
</evidence>
<dbReference type="PROSITE" id="PS51257">
    <property type="entry name" value="PROKAR_LIPOPROTEIN"/>
    <property type="match status" value="1"/>
</dbReference>
<feature type="chain" id="PRO_5039368645" evidence="2">
    <location>
        <begin position="26"/>
        <end position="539"/>
    </location>
</feature>
<dbReference type="STRING" id="1324314.BVG16_24945"/>
<comment type="caution">
    <text evidence="3">The sequence shown here is derived from an EMBL/GenBank/DDBJ whole genome shotgun (WGS) entry which is preliminary data.</text>
</comment>
<dbReference type="Proteomes" id="UP000190188">
    <property type="component" value="Unassembled WGS sequence"/>
</dbReference>
<accession>A0A1T2X2B5</accession>
<name>A0A1T2X2B5_9BACL</name>
<dbReference type="SUPFAM" id="SSF53850">
    <property type="entry name" value="Periplasmic binding protein-like II"/>
    <property type="match status" value="1"/>
</dbReference>
<dbReference type="CDD" id="cd13582">
    <property type="entry name" value="PBP2_AlgQ_like_3"/>
    <property type="match status" value="1"/>
</dbReference>
<evidence type="ECO:0000313" key="4">
    <source>
        <dbReference type="Proteomes" id="UP000190188"/>
    </source>
</evidence>
<evidence type="ECO:0000256" key="1">
    <source>
        <dbReference type="SAM" id="MobiDB-lite"/>
    </source>
</evidence>
<dbReference type="InterPro" id="IPR050490">
    <property type="entry name" value="Bact_solute-bd_prot1"/>
</dbReference>
<proteinExistence type="predicted"/>